<evidence type="ECO:0000256" key="1">
    <source>
        <dbReference type="SAM" id="MobiDB-lite"/>
    </source>
</evidence>
<reference evidence="3 4" key="1">
    <citation type="submission" date="2023-03" db="EMBL/GenBank/DDBJ databases">
        <title>YIM 133296 draft genome.</title>
        <authorList>
            <person name="Xiong L."/>
        </authorList>
    </citation>
    <scope>NUCLEOTIDE SEQUENCE [LARGE SCALE GENOMIC DNA]</scope>
    <source>
        <strain evidence="3 4">YIM 133296</strain>
    </source>
</reference>
<dbReference type="Pfam" id="PF12697">
    <property type="entry name" value="Abhydrolase_6"/>
    <property type="match status" value="1"/>
</dbReference>
<dbReference type="GO" id="GO:0016787">
    <property type="term" value="F:hydrolase activity"/>
    <property type="evidence" value="ECO:0007669"/>
    <property type="project" value="UniProtKB-KW"/>
</dbReference>
<gene>
    <name evidence="3" type="ORF">P4R38_00125</name>
</gene>
<dbReference type="PRINTS" id="PR00111">
    <property type="entry name" value="ABHYDROLASE"/>
</dbReference>
<dbReference type="Proteomes" id="UP001528912">
    <property type="component" value="Unassembled WGS sequence"/>
</dbReference>
<name>A0ABT6C2A2_9MICO</name>
<keyword evidence="3" id="KW-0378">Hydrolase</keyword>
<dbReference type="PANTHER" id="PTHR43798">
    <property type="entry name" value="MONOACYLGLYCEROL LIPASE"/>
    <property type="match status" value="1"/>
</dbReference>
<accession>A0ABT6C2A2</accession>
<evidence type="ECO:0000313" key="3">
    <source>
        <dbReference type="EMBL" id="MDF8262648.1"/>
    </source>
</evidence>
<proteinExistence type="predicted"/>
<dbReference type="PANTHER" id="PTHR43798:SF6">
    <property type="entry name" value="HYDROLASE, PUTATIVE (AFU_ORTHOLOGUE AFUA_4G13070)-RELATED"/>
    <property type="match status" value="1"/>
</dbReference>
<sequence length="285" mass="30261">MKQSQVGQVPVHYVEHGDGMPLLVLHGAGVDHREVEACFEPALATVGGFRRLYPDLPSMGRTPAPASVASADDVLDTLVGFAADVAGSEPVLLAGHSAGAYYARGFAARRPDAVAGLALVCPLLPEARDIPEHRPVVAADLGDEEFRGYFVQQTPQMLDRYERFVAPAAALVDPDAMERIGARWDLTMPDAAGFDRPVLVVAGRQDSTVGYAAAADLVEEYPQASVAVVDGAAHALPHERPDLLGALLVDWLARCPLPLRARRRHDEGPPAASARVPSVSGLYLA</sequence>
<dbReference type="EMBL" id="JAROAV010000001">
    <property type="protein sequence ID" value="MDF8262648.1"/>
    <property type="molecule type" value="Genomic_DNA"/>
</dbReference>
<dbReference type="RefSeq" id="WP_277190399.1">
    <property type="nucleotide sequence ID" value="NZ_JAROAV010000001.1"/>
</dbReference>
<dbReference type="InterPro" id="IPR000073">
    <property type="entry name" value="AB_hydrolase_1"/>
</dbReference>
<dbReference type="InterPro" id="IPR029058">
    <property type="entry name" value="AB_hydrolase_fold"/>
</dbReference>
<evidence type="ECO:0000313" key="4">
    <source>
        <dbReference type="Proteomes" id="UP001528912"/>
    </source>
</evidence>
<feature type="domain" description="AB hydrolase-1" evidence="2">
    <location>
        <begin position="22"/>
        <end position="243"/>
    </location>
</feature>
<protein>
    <submittedName>
        <fullName evidence="3">Alpha/beta hydrolase</fullName>
    </submittedName>
</protein>
<dbReference type="SUPFAM" id="SSF53474">
    <property type="entry name" value="alpha/beta-Hydrolases"/>
    <property type="match status" value="1"/>
</dbReference>
<organism evidence="3 4">
    <name type="scientific">Luteipulveratus flavus</name>
    <dbReference type="NCBI Taxonomy" id="3031728"/>
    <lineage>
        <taxon>Bacteria</taxon>
        <taxon>Bacillati</taxon>
        <taxon>Actinomycetota</taxon>
        <taxon>Actinomycetes</taxon>
        <taxon>Micrococcales</taxon>
        <taxon>Dermacoccaceae</taxon>
        <taxon>Luteipulveratus</taxon>
    </lineage>
</organism>
<dbReference type="Gene3D" id="3.40.50.1820">
    <property type="entry name" value="alpha/beta hydrolase"/>
    <property type="match status" value="1"/>
</dbReference>
<dbReference type="InterPro" id="IPR050266">
    <property type="entry name" value="AB_hydrolase_sf"/>
</dbReference>
<feature type="region of interest" description="Disordered" evidence="1">
    <location>
        <begin position="262"/>
        <end position="285"/>
    </location>
</feature>
<comment type="caution">
    <text evidence="3">The sequence shown here is derived from an EMBL/GenBank/DDBJ whole genome shotgun (WGS) entry which is preliminary data.</text>
</comment>
<evidence type="ECO:0000259" key="2">
    <source>
        <dbReference type="Pfam" id="PF12697"/>
    </source>
</evidence>
<keyword evidence="4" id="KW-1185">Reference proteome</keyword>